<accession>A0A9D1AIY6</accession>
<dbReference type="InterPro" id="IPR051599">
    <property type="entry name" value="Cell_Envelope_Assoc"/>
</dbReference>
<dbReference type="GO" id="GO:0043164">
    <property type="term" value="P:Gram-negative-bacterium-type cell wall biogenesis"/>
    <property type="evidence" value="ECO:0007669"/>
    <property type="project" value="TreeGrafter"/>
</dbReference>
<protein>
    <submittedName>
        <fullName evidence="3">YdcF family protein</fullName>
    </submittedName>
</protein>
<evidence type="ECO:0000256" key="1">
    <source>
        <dbReference type="SAM" id="Phobius"/>
    </source>
</evidence>
<feature type="transmembrane region" description="Helical" evidence="1">
    <location>
        <begin position="61"/>
        <end position="86"/>
    </location>
</feature>
<dbReference type="InterPro" id="IPR003848">
    <property type="entry name" value="DUF218"/>
</dbReference>
<dbReference type="Pfam" id="PF02698">
    <property type="entry name" value="DUF218"/>
    <property type="match status" value="1"/>
</dbReference>
<dbReference type="PANTHER" id="PTHR30336">
    <property type="entry name" value="INNER MEMBRANE PROTEIN, PROBABLE PERMEASE"/>
    <property type="match status" value="1"/>
</dbReference>
<dbReference type="Proteomes" id="UP000886749">
    <property type="component" value="Unassembled WGS sequence"/>
</dbReference>
<evidence type="ECO:0000313" key="4">
    <source>
        <dbReference type="Proteomes" id="UP000886749"/>
    </source>
</evidence>
<dbReference type="PANTHER" id="PTHR30336:SF4">
    <property type="entry name" value="ENVELOPE BIOGENESIS FACTOR ELYC"/>
    <property type="match status" value="1"/>
</dbReference>
<dbReference type="AlphaFoldDB" id="A0A9D1AIY6"/>
<sequence>MGLVSMSFLLVGLVLCLLSLLPMLLSNIRVHLGIWLPLLLGVVMVLFGRFYRVIFQTASDFIGWIAFGLLCAFVLWLIISILVLALGYPRFQETQSPCTVVIPGCSVLGVRPSKMLVHRLEAACRVLQAHPDFPCIVTGGQGPGEDCTEALAMRDWLVEQGIDSQRIYLEDRSTNTWQNLSFAKEILMDNHLPQTVLVVSDRYHLFRCSRIAKRLHLPCSCL</sequence>
<comment type="caution">
    <text evidence="3">The sequence shown here is derived from an EMBL/GenBank/DDBJ whole genome shotgun (WGS) entry which is preliminary data.</text>
</comment>
<feature type="domain" description="DUF218" evidence="2">
    <location>
        <begin position="107"/>
        <end position="216"/>
    </location>
</feature>
<keyword evidence="1" id="KW-1133">Transmembrane helix</keyword>
<feature type="non-terminal residue" evidence="3">
    <location>
        <position position="222"/>
    </location>
</feature>
<evidence type="ECO:0000313" key="3">
    <source>
        <dbReference type="EMBL" id="HIR41203.1"/>
    </source>
</evidence>
<feature type="transmembrane region" description="Helical" evidence="1">
    <location>
        <begin position="32"/>
        <end position="55"/>
    </location>
</feature>
<dbReference type="GO" id="GO:0005886">
    <property type="term" value="C:plasma membrane"/>
    <property type="evidence" value="ECO:0007669"/>
    <property type="project" value="TreeGrafter"/>
</dbReference>
<reference evidence="3" key="1">
    <citation type="submission" date="2020-10" db="EMBL/GenBank/DDBJ databases">
        <authorList>
            <person name="Gilroy R."/>
        </authorList>
    </citation>
    <scope>NUCLEOTIDE SEQUENCE</scope>
    <source>
        <strain evidence="3">CHK184-25365</strain>
    </source>
</reference>
<dbReference type="Gene3D" id="3.40.50.620">
    <property type="entry name" value="HUPs"/>
    <property type="match status" value="1"/>
</dbReference>
<reference evidence="3" key="2">
    <citation type="journal article" date="2021" name="PeerJ">
        <title>Extensive microbial diversity within the chicken gut microbiome revealed by metagenomics and culture.</title>
        <authorList>
            <person name="Gilroy R."/>
            <person name="Ravi A."/>
            <person name="Getino M."/>
            <person name="Pursley I."/>
            <person name="Horton D.L."/>
            <person name="Alikhan N.F."/>
            <person name="Baker D."/>
            <person name="Gharbi K."/>
            <person name="Hall N."/>
            <person name="Watson M."/>
            <person name="Adriaenssens E.M."/>
            <person name="Foster-Nyarko E."/>
            <person name="Jarju S."/>
            <person name="Secka A."/>
            <person name="Antonio M."/>
            <person name="Oren A."/>
            <person name="Chaudhuri R.R."/>
            <person name="La Ragione R."/>
            <person name="Hildebrand F."/>
            <person name="Pallen M.J."/>
        </authorList>
    </citation>
    <scope>NUCLEOTIDE SEQUENCE</scope>
    <source>
        <strain evidence="3">CHK184-25365</strain>
    </source>
</reference>
<keyword evidence="1" id="KW-0812">Transmembrane</keyword>
<gene>
    <name evidence="3" type="ORF">IAB36_05190</name>
</gene>
<dbReference type="CDD" id="cd06259">
    <property type="entry name" value="YdcF-like"/>
    <property type="match status" value="1"/>
</dbReference>
<dbReference type="EMBL" id="DVGY01000114">
    <property type="protein sequence ID" value="HIR41203.1"/>
    <property type="molecule type" value="Genomic_DNA"/>
</dbReference>
<name>A0A9D1AIY6_9FIRM</name>
<evidence type="ECO:0000259" key="2">
    <source>
        <dbReference type="Pfam" id="PF02698"/>
    </source>
</evidence>
<keyword evidence="1" id="KW-0472">Membrane</keyword>
<dbReference type="GO" id="GO:0000270">
    <property type="term" value="P:peptidoglycan metabolic process"/>
    <property type="evidence" value="ECO:0007669"/>
    <property type="project" value="TreeGrafter"/>
</dbReference>
<feature type="transmembrane region" description="Helical" evidence="1">
    <location>
        <begin position="6"/>
        <end position="25"/>
    </location>
</feature>
<proteinExistence type="predicted"/>
<organism evidence="3 4">
    <name type="scientific">Candidatus Egerieicola pullicola</name>
    <dbReference type="NCBI Taxonomy" id="2840775"/>
    <lineage>
        <taxon>Bacteria</taxon>
        <taxon>Bacillati</taxon>
        <taxon>Bacillota</taxon>
        <taxon>Clostridia</taxon>
        <taxon>Eubacteriales</taxon>
        <taxon>Oscillospiraceae</taxon>
        <taxon>Oscillospiraceae incertae sedis</taxon>
        <taxon>Candidatus Egerieicola</taxon>
    </lineage>
</organism>
<dbReference type="InterPro" id="IPR014729">
    <property type="entry name" value="Rossmann-like_a/b/a_fold"/>
</dbReference>